<dbReference type="FunFam" id="1.10.287.950:FF:000001">
    <property type="entry name" value="Methyl-accepting chemotaxis sensory transducer"/>
    <property type="match status" value="1"/>
</dbReference>
<dbReference type="InterPro" id="IPR004090">
    <property type="entry name" value="Chemotax_Me-accpt_rcpt"/>
</dbReference>
<dbReference type="PANTHER" id="PTHR32089">
    <property type="entry name" value="METHYL-ACCEPTING CHEMOTAXIS PROTEIN MCPB"/>
    <property type="match status" value="1"/>
</dbReference>
<dbReference type="PROSITE" id="PS50111">
    <property type="entry name" value="CHEMOTAXIS_TRANSDUC_2"/>
    <property type="match status" value="1"/>
</dbReference>
<keyword evidence="9" id="KW-1185">Reference proteome</keyword>
<evidence type="ECO:0000259" key="6">
    <source>
        <dbReference type="PROSITE" id="PS50111"/>
    </source>
</evidence>
<evidence type="ECO:0000256" key="3">
    <source>
        <dbReference type="ARBA" id="ARBA00029447"/>
    </source>
</evidence>
<evidence type="ECO:0000256" key="2">
    <source>
        <dbReference type="ARBA" id="ARBA00023224"/>
    </source>
</evidence>
<comment type="similarity">
    <text evidence="3">Belongs to the methyl-accepting chemotaxis (MCP) protein family.</text>
</comment>
<feature type="domain" description="Methyl-accepting transducer" evidence="6">
    <location>
        <begin position="225"/>
        <end position="461"/>
    </location>
</feature>
<reference evidence="8" key="1">
    <citation type="submission" date="2020-12" db="EMBL/GenBank/DDBJ databases">
        <title>Geomonas sp. Red875, isolated from river sediment.</title>
        <authorList>
            <person name="Xu Z."/>
            <person name="Zhang Z."/>
            <person name="Masuda Y."/>
            <person name="Itoh H."/>
            <person name="Senoo K."/>
        </authorList>
    </citation>
    <scope>NUCLEOTIDE SEQUENCE</scope>
    <source>
        <strain evidence="8">Red875</strain>
    </source>
</reference>
<protein>
    <submittedName>
        <fullName evidence="8">Methyl-accepting chemotaxis protein</fullName>
    </submittedName>
</protein>
<name>A0A8J7M0U3_9BACT</name>
<evidence type="ECO:0000313" key="8">
    <source>
        <dbReference type="EMBL" id="MBJ6726540.1"/>
    </source>
</evidence>
<dbReference type="AlphaFoldDB" id="A0A8J7M0U3"/>
<dbReference type="GO" id="GO:0004888">
    <property type="term" value="F:transmembrane signaling receptor activity"/>
    <property type="evidence" value="ECO:0007669"/>
    <property type="project" value="InterPro"/>
</dbReference>
<dbReference type="InterPro" id="IPR003660">
    <property type="entry name" value="HAMP_dom"/>
</dbReference>
<dbReference type="GO" id="GO:0007165">
    <property type="term" value="P:signal transduction"/>
    <property type="evidence" value="ECO:0007669"/>
    <property type="project" value="UniProtKB-KW"/>
</dbReference>
<feature type="transmembrane region" description="Helical" evidence="5">
    <location>
        <begin position="141"/>
        <end position="164"/>
    </location>
</feature>
<evidence type="ECO:0000256" key="4">
    <source>
        <dbReference type="PROSITE-ProRule" id="PRU00284"/>
    </source>
</evidence>
<keyword evidence="5" id="KW-1133">Transmembrane helix</keyword>
<dbReference type="EMBL" id="JAEMHM010000015">
    <property type="protein sequence ID" value="MBJ6726540.1"/>
    <property type="molecule type" value="Genomic_DNA"/>
</dbReference>
<dbReference type="GO" id="GO:0016020">
    <property type="term" value="C:membrane"/>
    <property type="evidence" value="ECO:0007669"/>
    <property type="project" value="UniProtKB-SubCell"/>
</dbReference>
<evidence type="ECO:0000259" key="7">
    <source>
        <dbReference type="PROSITE" id="PS50885"/>
    </source>
</evidence>
<evidence type="ECO:0000256" key="5">
    <source>
        <dbReference type="SAM" id="Phobius"/>
    </source>
</evidence>
<comment type="subcellular location">
    <subcellularLocation>
        <location evidence="1">Membrane</location>
    </subcellularLocation>
</comment>
<keyword evidence="2 4" id="KW-0807">Transducer</keyword>
<keyword evidence="5" id="KW-0812">Transmembrane</keyword>
<accession>A0A8J7M0U3</accession>
<comment type="caution">
    <text evidence="8">The sequence shown here is derived from an EMBL/GenBank/DDBJ whole genome shotgun (WGS) entry which is preliminary data.</text>
</comment>
<dbReference type="Pfam" id="PF00672">
    <property type="entry name" value="HAMP"/>
    <property type="match status" value="1"/>
</dbReference>
<proteinExistence type="inferred from homology"/>
<feature type="domain" description="HAMP" evidence="7">
    <location>
        <begin position="168"/>
        <end position="220"/>
    </location>
</feature>
<dbReference type="PRINTS" id="PR00260">
    <property type="entry name" value="CHEMTRNSDUCR"/>
</dbReference>
<dbReference type="SUPFAM" id="SSF58104">
    <property type="entry name" value="Methyl-accepting chemotaxis protein (MCP) signaling domain"/>
    <property type="match status" value="1"/>
</dbReference>
<dbReference type="CDD" id="cd11386">
    <property type="entry name" value="MCP_signal"/>
    <property type="match status" value="1"/>
</dbReference>
<keyword evidence="5" id="KW-0472">Membrane</keyword>
<sequence length="497" mass="52212">MEGGSAISVDVKELSSGVRQIMLSSTEPEVGAITARLGQTERRIQENVDRVRRILQKAGQAGMARSMGEVSDIVSRAGGSIRKIAATKGEVIRSNLAMQRALESARGISGEQAQKSEQQVKNIGENQRQILTGVRQAVKHAAFLSVVMLLVSLGVIALSLFISLRIIASITRPLALAKEVTAEIADGNLTRRIELHSRDEIGEICSSINNIVVNFHRVISEVVRNTGEVAAASTKLSGAAEQMAGGAARAAGEAEAVATASEEMAATSNEIAQNCSAAAVGSDQASTAAQTGAAVVKDTVHGMNLIADNVRKSARTIGSLGNISEQIGAIVGTINDIADQTNLLALNAAIEAARAGEQGRGFAVVADEVRALAERTTQATREIGAMIKNVQTETQGAIKVMESGVRQAEAGTTEAARSGDALEEILQQIQAVTMQVNQIATAAEEQTATTGEITSNIQRINEVMQETARHAQESAASAQLLSRLAEEQRKLVGHFTL</sequence>
<dbReference type="SMART" id="SM00304">
    <property type="entry name" value="HAMP"/>
    <property type="match status" value="1"/>
</dbReference>
<gene>
    <name evidence="8" type="ORF">JFN93_17650</name>
</gene>
<dbReference type="CDD" id="cd06225">
    <property type="entry name" value="HAMP"/>
    <property type="match status" value="1"/>
</dbReference>
<dbReference type="GO" id="GO:0006935">
    <property type="term" value="P:chemotaxis"/>
    <property type="evidence" value="ECO:0007669"/>
    <property type="project" value="InterPro"/>
</dbReference>
<dbReference type="Gene3D" id="1.10.287.950">
    <property type="entry name" value="Methyl-accepting chemotaxis protein"/>
    <property type="match status" value="1"/>
</dbReference>
<dbReference type="Proteomes" id="UP000636888">
    <property type="component" value="Unassembled WGS sequence"/>
</dbReference>
<organism evidence="8 9">
    <name type="scientific">Geomesophilobacter sediminis</name>
    <dbReference type="NCBI Taxonomy" id="2798584"/>
    <lineage>
        <taxon>Bacteria</taxon>
        <taxon>Pseudomonadati</taxon>
        <taxon>Thermodesulfobacteriota</taxon>
        <taxon>Desulfuromonadia</taxon>
        <taxon>Geobacterales</taxon>
        <taxon>Geobacteraceae</taxon>
        <taxon>Geomesophilobacter</taxon>
    </lineage>
</organism>
<dbReference type="PROSITE" id="PS50885">
    <property type="entry name" value="HAMP"/>
    <property type="match status" value="1"/>
</dbReference>
<dbReference type="PANTHER" id="PTHR32089:SF112">
    <property type="entry name" value="LYSOZYME-LIKE PROTEIN-RELATED"/>
    <property type="match status" value="1"/>
</dbReference>
<evidence type="ECO:0000256" key="1">
    <source>
        <dbReference type="ARBA" id="ARBA00004370"/>
    </source>
</evidence>
<dbReference type="Pfam" id="PF00015">
    <property type="entry name" value="MCPsignal"/>
    <property type="match status" value="1"/>
</dbReference>
<evidence type="ECO:0000313" key="9">
    <source>
        <dbReference type="Proteomes" id="UP000636888"/>
    </source>
</evidence>
<dbReference type="SMART" id="SM00283">
    <property type="entry name" value="MA"/>
    <property type="match status" value="1"/>
</dbReference>
<dbReference type="InterPro" id="IPR004089">
    <property type="entry name" value="MCPsignal_dom"/>
</dbReference>